<gene>
    <name evidence="1" type="ORF">FRZ00_15605</name>
</gene>
<accession>A0A5N5W786</accession>
<dbReference type="AlphaFoldDB" id="A0A5N5W786"/>
<evidence type="ECO:0000313" key="2">
    <source>
        <dbReference type="Proteomes" id="UP000327000"/>
    </source>
</evidence>
<protein>
    <submittedName>
        <fullName evidence="1">Uncharacterized protein</fullName>
    </submittedName>
</protein>
<reference evidence="1 2" key="1">
    <citation type="journal article" date="2019" name="Microb. Cell Fact.">
        <title>Exploring novel herbicidin analogues by transcriptional regulator overexpression and MS/MS molecular networking.</title>
        <authorList>
            <person name="Shi Y."/>
            <person name="Gu R."/>
            <person name="Li Y."/>
            <person name="Wang X."/>
            <person name="Ren W."/>
            <person name="Li X."/>
            <person name="Wang L."/>
            <person name="Xie Y."/>
            <person name="Hong B."/>
        </authorList>
    </citation>
    <scope>NUCLEOTIDE SEQUENCE [LARGE SCALE GENOMIC DNA]</scope>
    <source>
        <strain evidence="1 2">US-43</strain>
    </source>
</reference>
<dbReference type="OrthoDB" id="4338334at2"/>
<name>A0A5N5W786_STRMB</name>
<sequence length="61" mass="6951">MSADAADGPCPAEEINRAIRAFLTDRDGRPLTPAERRQYEQLRARWLEAVRRRRGCVTPSP</sequence>
<dbReference type="Proteomes" id="UP000327000">
    <property type="component" value="Unassembled WGS sequence"/>
</dbReference>
<evidence type="ECO:0000313" key="1">
    <source>
        <dbReference type="EMBL" id="KAB7844333.1"/>
    </source>
</evidence>
<organism evidence="1 2">
    <name type="scientific">Streptomyces mobaraensis</name>
    <name type="common">Streptoverticillium mobaraense</name>
    <dbReference type="NCBI Taxonomy" id="35621"/>
    <lineage>
        <taxon>Bacteria</taxon>
        <taxon>Bacillati</taxon>
        <taxon>Actinomycetota</taxon>
        <taxon>Actinomycetes</taxon>
        <taxon>Kitasatosporales</taxon>
        <taxon>Streptomycetaceae</taxon>
        <taxon>Streptomyces</taxon>
    </lineage>
</organism>
<proteinExistence type="predicted"/>
<comment type="caution">
    <text evidence="1">The sequence shown here is derived from an EMBL/GenBank/DDBJ whole genome shotgun (WGS) entry which is preliminary data.</text>
</comment>
<keyword evidence="2" id="KW-1185">Reference proteome</keyword>
<dbReference type="EMBL" id="VOKX01000029">
    <property type="protein sequence ID" value="KAB7844333.1"/>
    <property type="molecule type" value="Genomic_DNA"/>
</dbReference>
<dbReference type="RefSeq" id="WP_004945423.1">
    <property type="nucleotide sequence ID" value="NZ_JBEOXQ010000054.1"/>
</dbReference>